<reference evidence="1 2" key="1">
    <citation type="submission" date="2024-03" db="EMBL/GenBank/DDBJ databases">
        <title>The Acrasis kona genome and developmental transcriptomes reveal deep origins of eukaryotic multicellular pathways.</title>
        <authorList>
            <person name="Sheikh S."/>
            <person name="Fu C.-J."/>
            <person name="Brown M.W."/>
            <person name="Baldauf S.L."/>
        </authorList>
    </citation>
    <scope>NUCLEOTIDE SEQUENCE [LARGE SCALE GENOMIC DNA]</scope>
    <source>
        <strain evidence="1 2">ATCC MYA-3509</strain>
    </source>
</reference>
<evidence type="ECO:0000313" key="2">
    <source>
        <dbReference type="Proteomes" id="UP001431209"/>
    </source>
</evidence>
<comment type="caution">
    <text evidence="1">The sequence shown here is derived from an EMBL/GenBank/DDBJ whole genome shotgun (WGS) entry which is preliminary data.</text>
</comment>
<name>A0AAW2ZJ69_9EUKA</name>
<proteinExistence type="predicted"/>
<evidence type="ECO:0000313" key="1">
    <source>
        <dbReference type="EMBL" id="KAL0489023.1"/>
    </source>
</evidence>
<dbReference type="Proteomes" id="UP001431209">
    <property type="component" value="Unassembled WGS sequence"/>
</dbReference>
<dbReference type="EMBL" id="JAOPGA020001506">
    <property type="protein sequence ID" value="KAL0489023.1"/>
    <property type="molecule type" value="Genomic_DNA"/>
</dbReference>
<keyword evidence="2" id="KW-1185">Reference proteome</keyword>
<gene>
    <name evidence="1" type="ORF">AKO1_009089</name>
</gene>
<protein>
    <submittedName>
        <fullName evidence="1">Fibronectin-binding protein</fullName>
    </submittedName>
</protein>
<dbReference type="AlphaFoldDB" id="A0AAW2ZJ69"/>
<organism evidence="1 2">
    <name type="scientific">Acrasis kona</name>
    <dbReference type="NCBI Taxonomy" id="1008807"/>
    <lineage>
        <taxon>Eukaryota</taxon>
        <taxon>Discoba</taxon>
        <taxon>Heterolobosea</taxon>
        <taxon>Tetramitia</taxon>
        <taxon>Eutetramitia</taxon>
        <taxon>Acrasidae</taxon>
        <taxon>Acrasis</taxon>
    </lineage>
</organism>
<sequence length="226" mass="26532">MSRINSLINVWNKRVEEYEEEEANDRPTRFFGEHLNVEFKPRLLPRHIGHESDDNFFDVCIITNNGDDPVEDEDYTLYYLQTKPFVQPHPILECENVCGYEAIWECSICGCYTCNKCERTHHLKNHKQSHRVGINWTSVSMKQSDGCRRVVFYSKGSTLISLWSHEYDNITVAELKDYVDAKLPKSYVDVMYVGDSSQRPTDNTRLYQIEPNVELLRLKLIVKIKM</sequence>
<accession>A0AAW2ZJ69</accession>